<sequence>MNDREVDRRLREWAGMRSEVKRVAAVGFPAYVEVFIEPDMRGMGGVDESGGFAAWADYADRWHDELASELGGDVRVYPWLGSGTPASERRVREVLGHRSPR</sequence>
<organism evidence="1">
    <name type="scientific">uncultured organism</name>
    <dbReference type="NCBI Taxonomy" id="155900"/>
    <lineage>
        <taxon>unclassified sequences</taxon>
        <taxon>environmental samples</taxon>
    </lineage>
</organism>
<dbReference type="AlphaFoldDB" id="A0A5B8RLF3"/>
<gene>
    <name evidence="1" type="ORF">KBTEX_04242</name>
</gene>
<proteinExistence type="predicted"/>
<accession>A0A5B8RLF3</accession>
<protein>
    <submittedName>
        <fullName evidence="1">Uncharacterized protein</fullName>
    </submittedName>
</protein>
<evidence type="ECO:0000313" key="1">
    <source>
        <dbReference type="EMBL" id="QEA07877.1"/>
    </source>
</evidence>
<dbReference type="EMBL" id="MN079442">
    <property type="protein sequence ID" value="QEA07877.1"/>
    <property type="molecule type" value="Genomic_DNA"/>
</dbReference>
<name>A0A5B8RLF3_9ZZZZ</name>
<reference evidence="1" key="1">
    <citation type="submission" date="2019-06" db="EMBL/GenBank/DDBJ databases">
        <authorList>
            <person name="Murdoch R.W."/>
            <person name="Fathepure B."/>
        </authorList>
    </citation>
    <scope>NUCLEOTIDE SEQUENCE</scope>
</reference>